<comment type="similarity">
    <text evidence="1">Belongs to the ComF/GntX family.</text>
</comment>
<evidence type="ECO:0000313" key="5">
    <source>
        <dbReference type="Proteomes" id="UP000032160"/>
    </source>
</evidence>
<dbReference type="Pfam" id="PF18912">
    <property type="entry name" value="DZR_2"/>
    <property type="match status" value="1"/>
</dbReference>
<accession>X5MCF8</accession>
<keyword evidence="5" id="KW-1185">Reference proteome</keyword>
<dbReference type="EMBL" id="HG966617">
    <property type="protein sequence ID" value="CDO59137.1"/>
    <property type="molecule type" value="Genomic_DNA"/>
</dbReference>
<dbReference type="Proteomes" id="UP000032160">
    <property type="component" value="Chromosome I"/>
</dbReference>
<dbReference type="Pfam" id="PF00156">
    <property type="entry name" value="Pribosyltran"/>
    <property type="match status" value="1"/>
</dbReference>
<evidence type="ECO:0000259" key="3">
    <source>
        <dbReference type="Pfam" id="PF18912"/>
    </source>
</evidence>
<protein>
    <submittedName>
        <fullName evidence="4">Competence protein F homolog,phosphoribosyltransferase domain protein YhgH required for utilization of DNA as sole source of carbon and energy</fullName>
    </submittedName>
</protein>
<evidence type="ECO:0000256" key="1">
    <source>
        <dbReference type="ARBA" id="ARBA00008007"/>
    </source>
</evidence>
<name>X5MCF8_9HYPH</name>
<dbReference type="HOGENOM" id="CLU_054549_0_0_5"/>
<dbReference type="InterPro" id="IPR044005">
    <property type="entry name" value="DZR_2"/>
</dbReference>
<dbReference type="KEGG" id="pect:BN1012_Phect923"/>
<gene>
    <name evidence="4" type="ORF">BN1012_Phect923</name>
</gene>
<keyword evidence="4" id="KW-0808">Transferase</keyword>
<reference evidence="4 5" key="1">
    <citation type="journal article" date="2014" name="Front. Genet.">
        <title>Genome and metabolic network of "Candidatus Phaeomarinobacter ectocarpi" Ec32, a new candidate genus of Alphaproteobacteria frequently associated with brown algae.</title>
        <authorList>
            <person name="Dittami S.M."/>
            <person name="Barbeyron T."/>
            <person name="Boyen C."/>
            <person name="Cambefort J."/>
            <person name="Collet G."/>
            <person name="Delage L."/>
            <person name="Gobet A."/>
            <person name="Groisillier A."/>
            <person name="Leblanc C."/>
            <person name="Michel G."/>
            <person name="Scornet D."/>
            <person name="Siegel A."/>
            <person name="Tapia J.E."/>
            <person name="Tonon T."/>
        </authorList>
    </citation>
    <scope>NUCLEOTIDE SEQUENCE [LARGE SCALE GENOMIC DNA]</scope>
    <source>
        <strain evidence="4 5">Ec32</strain>
    </source>
</reference>
<dbReference type="InterPro" id="IPR000836">
    <property type="entry name" value="PRTase_dom"/>
</dbReference>
<dbReference type="PATRIC" id="fig|1458461.3.peg.923"/>
<dbReference type="SUPFAM" id="SSF53271">
    <property type="entry name" value="PRTase-like"/>
    <property type="match status" value="1"/>
</dbReference>
<evidence type="ECO:0000313" key="4">
    <source>
        <dbReference type="EMBL" id="CDO59137.1"/>
    </source>
</evidence>
<organism evidence="4 5">
    <name type="scientific">Candidatus Phaeomarinibacter ectocarpi</name>
    <dbReference type="NCBI Taxonomy" id="1458461"/>
    <lineage>
        <taxon>Bacteria</taxon>
        <taxon>Pseudomonadati</taxon>
        <taxon>Pseudomonadota</taxon>
        <taxon>Alphaproteobacteria</taxon>
        <taxon>Hyphomicrobiales</taxon>
        <taxon>Parvibaculaceae</taxon>
        <taxon>Candidatus Phaeomarinibacter</taxon>
    </lineage>
</organism>
<dbReference type="CDD" id="cd06223">
    <property type="entry name" value="PRTases_typeI"/>
    <property type="match status" value="1"/>
</dbReference>
<dbReference type="AlphaFoldDB" id="X5MCF8"/>
<sequence>MGKAFQILGKATGRSIGQLVRGVVEFALPPVCPITGDRVAEHGTLSPDAWADLSFITRPLCAVTGVPFERDVGVGAISAAASARMPAFDRARAAMLYDGTARRLVHQLKYSDRMDLAGLLARWMVIAGRELLDGADLLVPVPLHRRRLIWRRFNQAAALAKAISRQTSVPADVMLLERSKPTQSQVGLSRAGRRRNVRGAFKLSPKLSSAAAGQHAVAGKHIVLIDDVLTSGATVEACAAVLRRAGAAQVDVLTLARVVAPQDATI</sequence>
<proteinExistence type="inferred from homology"/>
<keyword evidence="4" id="KW-0328">Glycosyltransferase</keyword>
<dbReference type="InterPro" id="IPR051910">
    <property type="entry name" value="ComF/GntX_DNA_util-trans"/>
</dbReference>
<dbReference type="Gene3D" id="3.40.50.2020">
    <property type="match status" value="1"/>
</dbReference>
<dbReference type="InterPro" id="IPR029057">
    <property type="entry name" value="PRTase-like"/>
</dbReference>
<dbReference type="PANTHER" id="PTHR47505:SF1">
    <property type="entry name" value="DNA UTILIZATION PROTEIN YHGH"/>
    <property type="match status" value="1"/>
</dbReference>
<evidence type="ECO:0000259" key="2">
    <source>
        <dbReference type="Pfam" id="PF00156"/>
    </source>
</evidence>
<dbReference type="PANTHER" id="PTHR47505">
    <property type="entry name" value="DNA UTILIZATION PROTEIN YHGH"/>
    <property type="match status" value="1"/>
</dbReference>
<dbReference type="STRING" id="1458461.BN1012_Phect923"/>
<dbReference type="RefSeq" id="WP_043949886.1">
    <property type="nucleotide sequence ID" value="NZ_HG966617.1"/>
</dbReference>
<dbReference type="GO" id="GO:0016757">
    <property type="term" value="F:glycosyltransferase activity"/>
    <property type="evidence" value="ECO:0007669"/>
    <property type="project" value="UniProtKB-KW"/>
</dbReference>
<feature type="domain" description="Phosphoribosyltransferase" evidence="2">
    <location>
        <begin position="156"/>
        <end position="257"/>
    </location>
</feature>
<feature type="domain" description="Double zinc ribbon" evidence="3">
    <location>
        <begin position="24"/>
        <end position="71"/>
    </location>
</feature>
<dbReference type="OrthoDB" id="9779910at2"/>